<dbReference type="PANTHER" id="PTHR35579:SF3">
    <property type="entry name" value="CRISPR SYSTEM CMS ENDORIBONUCLEASE CSM3"/>
    <property type="match status" value="1"/>
</dbReference>
<dbReference type="PANTHER" id="PTHR35579">
    <property type="entry name" value="CRISPR SYSTEM CMS ENDORIBONUCLEASE CSM3"/>
    <property type="match status" value="1"/>
</dbReference>
<evidence type="ECO:0000313" key="5">
    <source>
        <dbReference type="Proteomes" id="UP000272490"/>
    </source>
</evidence>
<evidence type="ECO:0000256" key="2">
    <source>
        <dbReference type="SAM" id="Coils"/>
    </source>
</evidence>
<dbReference type="Proteomes" id="UP000272490">
    <property type="component" value="Unassembled WGS sequence"/>
</dbReference>
<sequence>MLEIKIKLTTESCCLIGNQTESFSVGGVDQSTTIDENGRPIIHGSAFKGALRNIVRELEKKEGNMEETKKYVKRLIEKILENYKSEDIVKTEKIKKMILNLEKKLGSNELKAEYIFGIEGVNGLPRIFCSDFRVIESKDKKIDDYFLIDTKTCIEEVNGNIISNPRTYKVIKPGVEFEGIIRFYNPFCITNEDEIKKIEVHIEKELKDALRMFNEGIYGIGNSKSRGYGQIRVAFDNDQKEGKCDDKV</sequence>
<evidence type="ECO:0000259" key="3">
    <source>
        <dbReference type="Pfam" id="PF03787"/>
    </source>
</evidence>
<dbReference type="Pfam" id="PF03787">
    <property type="entry name" value="RAMPs"/>
    <property type="match status" value="1"/>
</dbReference>
<dbReference type="GO" id="GO:0051607">
    <property type="term" value="P:defense response to virus"/>
    <property type="evidence" value="ECO:0007669"/>
    <property type="project" value="UniProtKB-KW"/>
</dbReference>
<proteinExistence type="predicted"/>
<keyword evidence="5" id="KW-1185">Reference proteome</keyword>
<name>A0A3P3QZR5_9FIRM</name>
<evidence type="ECO:0000313" key="4">
    <source>
        <dbReference type="EMBL" id="RRJ26716.1"/>
    </source>
</evidence>
<reference evidence="4 5" key="1">
    <citation type="submission" date="2018-11" db="EMBL/GenBank/DDBJ databases">
        <title>Genome sequencing of Lachnoanaerobaculum sp. KCOM 2030 (= ChDC B114).</title>
        <authorList>
            <person name="Kook J.-K."/>
            <person name="Park S.-N."/>
            <person name="Lim Y.K."/>
        </authorList>
    </citation>
    <scope>NUCLEOTIDE SEQUENCE [LARGE SCALE GENOMIC DNA]</scope>
    <source>
        <strain evidence="4 5">KCOM 2030</strain>
    </source>
</reference>
<dbReference type="CDD" id="cd09726">
    <property type="entry name" value="RAMP_I_III"/>
    <property type="match status" value="1"/>
</dbReference>
<dbReference type="RefSeq" id="WP_128673089.1">
    <property type="nucleotide sequence ID" value="NZ_RRCO01000001.1"/>
</dbReference>
<dbReference type="InterPro" id="IPR005537">
    <property type="entry name" value="RAMP_III_fam"/>
</dbReference>
<gene>
    <name evidence="4" type="ORF">EHV10_01410</name>
</gene>
<accession>A0A3P3QZR5</accession>
<dbReference type="OrthoDB" id="1063910at2"/>
<feature type="coiled-coil region" evidence="2">
    <location>
        <begin position="51"/>
        <end position="78"/>
    </location>
</feature>
<dbReference type="InterPro" id="IPR052216">
    <property type="entry name" value="CRISPR_Csm3_endoribonuclease"/>
</dbReference>
<dbReference type="AlphaFoldDB" id="A0A3P3QZR5"/>
<keyword evidence="1" id="KW-0051">Antiviral defense</keyword>
<organism evidence="4 5">
    <name type="scientific">Lachnoanaerobaculum gingivalis</name>
    <dbReference type="NCBI Taxonomy" id="2490855"/>
    <lineage>
        <taxon>Bacteria</taxon>
        <taxon>Bacillati</taxon>
        <taxon>Bacillota</taxon>
        <taxon>Clostridia</taxon>
        <taxon>Lachnospirales</taxon>
        <taxon>Lachnospiraceae</taxon>
        <taxon>Lachnoanaerobaculum</taxon>
    </lineage>
</organism>
<protein>
    <submittedName>
        <fullName evidence="4">CRISPR-associated protein</fullName>
    </submittedName>
</protein>
<dbReference type="EMBL" id="RRCO01000001">
    <property type="protein sequence ID" value="RRJ26716.1"/>
    <property type="molecule type" value="Genomic_DNA"/>
</dbReference>
<comment type="caution">
    <text evidence="4">The sequence shown here is derived from an EMBL/GenBank/DDBJ whole genome shotgun (WGS) entry which is preliminary data.</text>
</comment>
<keyword evidence="2" id="KW-0175">Coiled coil</keyword>
<feature type="domain" description="CRISPR type III-associated protein" evidence="3">
    <location>
        <begin position="23"/>
        <end position="231"/>
    </location>
</feature>
<evidence type="ECO:0000256" key="1">
    <source>
        <dbReference type="ARBA" id="ARBA00023118"/>
    </source>
</evidence>